<protein>
    <submittedName>
        <fullName evidence="2">Serpin domain-containing protein</fullName>
    </submittedName>
</protein>
<reference evidence="2" key="1">
    <citation type="submission" date="2022-11" db="UniProtKB">
        <authorList>
            <consortium name="WormBaseParasite"/>
        </authorList>
    </citation>
    <scope>IDENTIFICATION</scope>
</reference>
<name>A0AC35G2Z7_9BILA</name>
<evidence type="ECO:0000313" key="1">
    <source>
        <dbReference type="Proteomes" id="UP000887580"/>
    </source>
</evidence>
<evidence type="ECO:0000313" key="2">
    <source>
        <dbReference type="WBParaSite" id="PS1159_v2.g22999.t1"/>
    </source>
</evidence>
<proteinExistence type="predicted"/>
<dbReference type="WBParaSite" id="PS1159_v2.g22999.t1">
    <property type="protein sequence ID" value="PS1159_v2.g22999.t1"/>
    <property type="gene ID" value="PS1159_v2.g22999"/>
</dbReference>
<dbReference type="Proteomes" id="UP000887580">
    <property type="component" value="Unplaced"/>
</dbReference>
<organism evidence="1 2">
    <name type="scientific">Panagrolaimus sp. PS1159</name>
    <dbReference type="NCBI Taxonomy" id="55785"/>
    <lineage>
        <taxon>Eukaryota</taxon>
        <taxon>Metazoa</taxon>
        <taxon>Ecdysozoa</taxon>
        <taxon>Nematoda</taxon>
        <taxon>Chromadorea</taxon>
        <taxon>Rhabditida</taxon>
        <taxon>Tylenchina</taxon>
        <taxon>Panagrolaimomorpha</taxon>
        <taxon>Panagrolaimoidea</taxon>
        <taxon>Panagrolaimidae</taxon>
        <taxon>Panagrolaimus</taxon>
    </lineage>
</organism>
<accession>A0AC35G2Z7</accession>
<sequence length="151" mass="17514">MFHRQVMEECKWNYIQNDESCVLGIPYENNSAWMSPNPYVIVRIPVMDISNEFQLKESLQKLGMKDAFEEDICNLTGMIKEPSKLDKIIHKTVMKTDEYGTEASAATSIYDLRCGGRIERFKADHPFLFFITTNKPKDFKPLNILFIGTFC</sequence>